<feature type="transmembrane region" description="Helical" evidence="8">
    <location>
        <begin position="809"/>
        <end position="832"/>
    </location>
</feature>
<keyword evidence="2" id="KW-1003">Cell membrane</keyword>
<comment type="subcellular location">
    <subcellularLocation>
        <location evidence="1">Cell membrane</location>
        <topology evidence="1">Multi-pass membrane protein</topology>
    </subcellularLocation>
</comment>
<evidence type="ECO:0000256" key="1">
    <source>
        <dbReference type="ARBA" id="ARBA00004651"/>
    </source>
</evidence>
<reference evidence="9 10" key="1">
    <citation type="submission" date="2024-08" db="EMBL/GenBank/DDBJ databases">
        <authorList>
            <person name="Cucini C."/>
            <person name="Frati F."/>
        </authorList>
    </citation>
    <scope>NUCLEOTIDE SEQUENCE [LARGE SCALE GENOMIC DNA]</scope>
</reference>
<evidence type="ECO:0000256" key="6">
    <source>
        <dbReference type="ARBA" id="ARBA00023170"/>
    </source>
</evidence>
<name>A0ABP1RHB8_9HEXA</name>
<keyword evidence="5 8" id="KW-0472">Membrane</keyword>
<proteinExistence type="predicted"/>
<feature type="transmembrane region" description="Helical" evidence="8">
    <location>
        <begin position="747"/>
        <end position="765"/>
    </location>
</feature>
<feature type="transmembrane region" description="Helical" evidence="8">
    <location>
        <begin position="698"/>
        <end position="718"/>
    </location>
</feature>
<feature type="transmembrane region" description="Helical" evidence="8">
    <location>
        <begin position="381"/>
        <end position="398"/>
    </location>
</feature>
<dbReference type="PANTHER" id="PTHR42643:SF24">
    <property type="entry name" value="IONOTROPIC RECEPTOR 60A"/>
    <property type="match status" value="1"/>
</dbReference>
<dbReference type="Proteomes" id="UP001642540">
    <property type="component" value="Unassembled WGS sequence"/>
</dbReference>
<keyword evidence="6" id="KW-0675">Receptor</keyword>
<keyword evidence="3 8" id="KW-0812">Transmembrane</keyword>
<feature type="transmembrane region" description="Helical" evidence="8">
    <location>
        <begin position="1013"/>
        <end position="1034"/>
    </location>
</feature>
<feature type="transmembrane region" description="Helical" evidence="8">
    <location>
        <begin position="336"/>
        <end position="369"/>
    </location>
</feature>
<evidence type="ECO:0000256" key="4">
    <source>
        <dbReference type="ARBA" id="ARBA00022989"/>
    </source>
</evidence>
<accession>A0ABP1RHB8</accession>
<dbReference type="EMBL" id="CAXLJM020000075">
    <property type="protein sequence ID" value="CAL8128305.1"/>
    <property type="molecule type" value="Genomic_DNA"/>
</dbReference>
<comment type="caution">
    <text evidence="9">The sequence shown here is derived from an EMBL/GenBank/DDBJ whole genome shotgun (WGS) entry which is preliminary data.</text>
</comment>
<evidence type="ECO:0000313" key="10">
    <source>
        <dbReference type="Proteomes" id="UP001642540"/>
    </source>
</evidence>
<sequence length="1060" mass="123657">MEEFIDHTFWTEWKNIFLRPFQTATLEFVWEEKLEITTRIFMQCIILQCVMLNYWTTYLLRNIQYNSTDPDHNIILEGLHGDEWQKVLEMNARVIRNHKFSVKELFLVYDLVFPSKTKNFVLQSKIVHDPNKPIKFPTAILTPVTNTLRLFTHNAFVTSSMTVTPLLFINLNDHSISVGCIPCESSFFKNWKITSEYQITLETPPEKFAAFTNLIQFWKTLHSTLNWEHLRMTNCRTMPEAAFGTNFKYELCEIYEEYSKYLNCSNFMECTWFHINNQGVRKNSIKADGLFFHFNAKIFPCGLEQNDYTLQVLFPKVQFFDANLTALLVPFTLNIWLYTLAAIAGVAIWLVFLGSVTLFSSLFQIYSILVSQDAGKITGRQAGRTLILIIWIFSAFLLREAYNSSLYSFMTAEQDFEDFPKSMKGLLDRNDFDLILPLSFHDEVMFVLYRWKVYELPTSISAFYMKIFKRAYIMKRSVHQEALEIISSGGTYPMLHYPNSLTQNSTVTEWLDSLLLQRENVRTNKFAVLCEGQCEKKWNIALLGSPGLERVKPTQNAFFRSFEFWEIGKPIFLSFTFSRFLGPFVESGIHDLVMNRYRLLEKVNRIKTSQNMIQLRMKNNFSIVSYALFANGRRNFDNEIKEKPTNIKALTGTFIVTGVKNIFMRHGTNCLHPSMLFPKVQFFDANLTAFLTPFTLNLWLFTLAAIAGIVIWMVLVGSDRIFNSLFQMYSSLLSQDFGQITERRPGTTLIIIIWIFSAILLREAYNSSLYSFLTAEQDFKDFPNSMEELLDRNDFHLVLPISFHDEVMFLFYFWNVAKLPASIATFYMKIVIRAHFMRNRFYKETLETISSGGTYIMLQYPSSVTRNYAVTDWFESLNALLSENVTTKRFAVLCEGQCETKWNIALLGNPGLERVIPAQNAFSRSFEFWTIWKPNFLTPTFSKFLRSFVESGIHDLLINRYRLLKNINLIKTSQNMIQLRMKSNFSIVNYALFANGRRDLDNEIKEKPTKIKALTRTFIITGAMMGISLALILLELLNQRIFIFYFNRLRLQVLTEAPII</sequence>
<evidence type="ECO:0000256" key="8">
    <source>
        <dbReference type="SAM" id="Phobius"/>
    </source>
</evidence>
<keyword evidence="7" id="KW-0325">Glycoprotein</keyword>
<dbReference type="Gene3D" id="1.10.287.70">
    <property type="match status" value="2"/>
</dbReference>
<evidence type="ECO:0000256" key="3">
    <source>
        <dbReference type="ARBA" id="ARBA00022692"/>
    </source>
</evidence>
<protein>
    <submittedName>
        <fullName evidence="9">Uncharacterized protein</fullName>
    </submittedName>
</protein>
<evidence type="ECO:0000256" key="5">
    <source>
        <dbReference type="ARBA" id="ARBA00023136"/>
    </source>
</evidence>
<evidence type="ECO:0000313" key="9">
    <source>
        <dbReference type="EMBL" id="CAL8128305.1"/>
    </source>
</evidence>
<dbReference type="PANTHER" id="PTHR42643">
    <property type="entry name" value="IONOTROPIC RECEPTOR 20A-RELATED"/>
    <property type="match status" value="1"/>
</dbReference>
<evidence type="ECO:0000256" key="7">
    <source>
        <dbReference type="ARBA" id="ARBA00023180"/>
    </source>
</evidence>
<evidence type="ECO:0000256" key="2">
    <source>
        <dbReference type="ARBA" id="ARBA00022475"/>
    </source>
</evidence>
<organism evidence="9 10">
    <name type="scientific">Orchesella dallaii</name>
    <dbReference type="NCBI Taxonomy" id="48710"/>
    <lineage>
        <taxon>Eukaryota</taxon>
        <taxon>Metazoa</taxon>
        <taxon>Ecdysozoa</taxon>
        <taxon>Arthropoda</taxon>
        <taxon>Hexapoda</taxon>
        <taxon>Collembola</taxon>
        <taxon>Entomobryomorpha</taxon>
        <taxon>Entomobryoidea</taxon>
        <taxon>Orchesellidae</taxon>
        <taxon>Orchesellinae</taxon>
        <taxon>Orchesella</taxon>
    </lineage>
</organism>
<keyword evidence="4 8" id="KW-1133">Transmembrane helix</keyword>
<gene>
    <name evidence="9" type="ORF">ODALV1_LOCUS22173</name>
</gene>
<keyword evidence="10" id="KW-1185">Reference proteome</keyword>
<dbReference type="InterPro" id="IPR052192">
    <property type="entry name" value="Insect_Ionotropic_Sensory_Rcpt"/>
</dbReference>